<feature type="domain" description="HAMP" evidence="8">
    <location>
        <begin position="210"/>
        <end position="262"/>
    </location>
</feature>
<keyword evidence="10" id="KW-1185">Reference proteome</keyword>
<keyword evidence="6" id="KW-0472">Membrane</keyword>
<sequence length="525" mass="53689">MLTVGAVGVLAALTIGVLSLVGFGQDKASLDRITGLHKVVDTVARIETASADMSGWQAAYAWEARRIGPAAAVADTAENRGGFLASREALEQELAAFPADDLTADEAAIFERLQQAMVAYSEIDDRAVAEYAQGTPAGMVAGEAVISGDGLTAFYDVWTLTTELKTLLTERMAGTAADAAETHNRLTTIIVASIICAALAVVAVSVLMTRRIVGPLNEVRAVAAALAAGDLTRSSGILRRDEVGQTAASLDTAVTTLRDMIGSIVASSDAVASASEELSASSSQISASAEETSVQTGVVAAAAGEISRNVQTVAAGAEQMGASIREISQNAAEASQVAERAVSAAETTTATVAKLGESSTEIGNVVKVITSIAEQTNLLALNATIEAARAGEAGKGFAVVANEVKELAQETAKATEDIVSRVEAIQSDTSAAVTAIAEITAIVQQIADRQTTIASAVEEQTATTSEMTRSVSEAALGATEIATNISGVSAASEQTTGALAQARSAIDELTRMATEMHAAVSHFRS</sequence>
<dbReference type="InterPro" id="IPR003660">
    <property type="entry name" value="HAMP_dom"/>
</dbReference>
<dbReference type="Pfam" id="PF00015">
    <property type="entry name" value="MCPsignal"/>
    <property type="match status" value="1"/>
</dbReference>
<dbReference type="PROSITE" id="PS50885">
    <property type="entry name" value="HAMP"/>
    <property type="match status" value="1"/>
</dbReference>
<evidence type="ECO:0000256" key="2">
    <source>
        <dbReference type="ARBA" id="ARBA00022989"/>
    </source>
</evidence>
<dbReference type="PANTHER" id="PTHR32089">
    <property type="entry name" value="METHYL-ACCEPTING CHEMOTAXIS PROTEIN MCPB"/>
    <property type="match status" value="1"/>
</dbReference>
<dbReference type="InterPro" id="IPR004089">
    <property type="entry name" value="MCPsignal_dom"/>
</dbReference>
<evidence type="ECO:0000256" key="3">
    <source>
        <dbReference type="ARBA" id="ARBA00023224"/>
    </source>
</evidence>
<accession>A0ABW4XCT9</accession>
<keyword evidence="2 6" id="KW-1133">Transmembrane helix</keyword>
<dbReference type="SUPFAM" id="SSF58104">
    <property type="entry name" value="Methyl-accepting chemotaxis protein (MCP) signaling domain"/>
    <property type="match status" value="1"/>
</dbReference>
<evidence type="ECO:0000313" key="9">
    <source>
        <dbReference type="EMBL" id="MFD2093155.1"/>
    </source>
</evidence>
<evidence type="ECO:0000256" key="1">
    <source>
        <dbReference type="ARBA" id="ARBA00022692"/>
    </source>
</evidence>
<dbReference type="EMBL" id="JBHUHP010000016">
    <property type="protein sequence ID" value="MFD2093155.1"/>
    <property type="molecule type" value="Genomic_DNA"/>
</dbReference>
<dbReference type="InterPro" id="IPR004090">
    <property type="entry name" value="Chemotax_Me-accpt_rcpt"/>
</dbReference>
<reference evidence="10" key="1">
    <citation type="journal article" date="2019" name="Int. J. Syst. Evol. Microbiol.">
        <title>The Global Catalogue of Microorganisms (GCM) 10K type strain sequencing project: providing services to taxonomists for standard genome sequencing and annotation.</title>
        <authorList>
            <consortium name="The Broad Institute Genomics Platform"/>
            <consortium name="The Broad Institute Genome Sequencing Center for Infectious Disease"/>
            <person name="Wu L."/>
            <person name="Ma J."/>
        </authorList>
    </citation>
    <scope>NUCLEOTIDE SEQUENCE [LARGE SCALE GENOMIC DNA]</scope>
    <source>
        <strain evidence="10">JCM 3338</strain>
    </source>
</reference>
<evidence type="ECO:0000259" key="7">
    <source>
        <dbReference type="PROSITE" id="PS50111"/>
    </source>
</evidence>
<evidence type="ECO:0000256" key="5">
    <source>
        <dbReference type="PROSITE-ProRule" id="PRU00284"/>
    </source>
</evidence>
<dbReference type="PANTHER" id="PTHR32089:SF112">
    <property type="entry name" value="LYSOZYME-LIKE PROTEIN-RELATED"/>
    <property type="match status" value="1"/>
</dbReference>
<evidence type="ECO:0000259" key="8">
    <source>
        <dbReference type="PROSITE" id="PS50885"/>
    </source>
</evidence>
<dbReference type="SMART" id="SM00304">
    <property type="entry name" value="HAMP"/>
    <property type="match status" value="1"/>
</dbReference>
<keyword evidence="1 6" id="KW-0812">Transmembrane</keyword>
<evidence type="ECO:0000256" key="6">
    <source>
        <dbReference type="SAM" id="Phobius"/>
    </source>
</evidence>
<protein>
    <submittedName>
        <fullName evidence="9">Methyl-accepting chemotaxis protein</fullName>
    </submittedName>
</protein>
<dbReference type="PRINTS" id="PR00260">
    <property type="entry name" value="CHEMTRNSDUCR"/>
</dbReference>
<feature type="domain" description="Methyl-accepting transducer" evidence="7">
    <location>
        <begin position="267"/>
        <end position="510"/>
    </location>
</feature>
<dbReference type="Gene3D" id="1.10.287.950">
    <property type="entry name" value="Methyl-accepting chemotaxis protein"/>
    <property type="match status" value="1"/>
</dbReference>
<organism evidence="9 10">
    <name type="scientific">Blastococcus deserti</name>
    <dbReference type="NCBI Taxonomy" id="2259033"/>
    <lineage>
        <taxon>Bacteria</taxon>
        <taxon>Bacillati</taxon>
        <taxon>Actinomycetota</taxon>
        <taxon>Actinomycetes</taxon>
        <taxon>Geodermatophilales</taxon>
        <taxon>Geodermatophilaceae</taxon>
        <taxon>Blastococcus</taxon>
    </lineage>
</organism>
<dbReference type="Proteomes" id="UP001597402">
    <property type="component" value="Unassembled WGS sequence"/>
</dbReference>
<feature type="transmembrane region" description="Helical" evidence="6">
    <location>
        <begin position="189"/>
        <end position="208"/>
    </location>
</feature>
<proteinExistence type="inferred from homology"/>
<evidence type="ECO:0000256" key="4">
    <source>
        <dbReference type="ARBA" id="ARBA00029447"/>
    </source>
</evidence>
<dbReference type="Pfam" id="PF00672">
    <property type="entry name" value="HAMP"/>
    <property type="match status" value="1"/>
</dbReference>
<gene>
    <name evidence="9" type="ORF">ACFSHS_16435</name>
</gene>
<dbReference type="RefSeq" id="WP_376878413.1">
    <property type="nucleotide sequence ID" value="NZ_JBHUHP010000016.1"/>
</dbReference>
<dbReference type="SMART" id="SM00283">
    <property type="entry name" value="MA"/>
    <property type="match status" value="1"/>
</dbReference>
<comment type="caution">
    <text evidence="9">The sequence shown here is derived from an EMBL/GenBank/DDBJ whole genome shotgun (WGS) entry which is preliminary data.</text>
</comment>
<keyword evidence="3 5" id="KW-0807">Transducer</keyword>
<name>A0ABW4XCT9_9ACTN</name>
<comment type="similarity">
    <text evidence="4">Belongs to the methyl-accepting chemotaxis (MCP) protein family.</text>
</comment>
<dbReference type="PROSITE" id="PS50111">
    <property type="entry name" value="CHEMOTAXIS_TRANSDUC_2"/>
    <property type="match status" value="1"/>
</dbReference>
<evidence type="ECO:0000313" key="10">
    <source>
        <dbReference type="Proteomes" id="UP001597402"/>
    </source>
</evidence>